<accession>A0AAV0EZT3</accession>
<reference evidence="2" key="1">
    <citation type="submission" date="2022-07" db="EMBL/GenBank/DDBJ databases">
        <authorList>
            <person name="Macas J."/>
            <person name="Novak P."/>
            <person name="Neumann P."/>
        </authorList>
    </citation>
    <scope>NUCLEOTIDE SEQUENCE</scope>
</reference>
<organism evidence="2 3">
    <name type="scientific">Cuscuta epithymum</name>
    <dbReference type="NCBI Taxonomy" id="186058"/>
    <lineage>
        <taxon>Eukaryota</taxon>
        <taxon>Viridiplantae</taxon>
        <taxon>Streptophyta</taxon>
        <taxon>Embryophyta</taxon>
        <taxon>Tracheophyta</taxon>
        <taxon>Spermatophyta</taxon>
        <taxon>Magnoliopsida</taxon>
        <taxon>eudicotyledons</taxon>
        <taxon>Gunneridae</taxon>
        <taxon>Pentapetalae</taxon>
        <taxon>asterids</taxon>
        <taxon>lamiids</taxon>
        <taxon>Solanales</taxon>
        <taxon>Convolvulaceae</taxon>
        <taxon>Cuscuteae</taxon>
        <taxon>Cuscuta</taxon>
        <taxon>Cuscuta subgen. Cuscuta</taxon>
    </lineage>
</organism>
<dbReference type="AlphaFoldDB" id="A0AAV0EZT3"/>
<sequence length="262" mass="29861">MPKDISSNNTYKKTTLFKRMESKAIEANMGIPNQWRKIKPRFLCLHGFRTRADILEYELLRKWDPIVLDKLDLVFVNAAFPCRGKSDVEGIFDPPFYEWYHTNKEMTEPHEKVNECITYIEECMIKYGPFDGLLGFSQGGMMAAVLALLQAKGLALTKIPKIKCVIIIGGGKIKDKSGAEKAYGSPITCPSLHFIGKEDFMRESGTQLLQYFVDPVAIYHPKGHTIPRFDEKSLGAMLSFIEKIERDINRTEKFSLGHKSML</sequence>
<feature type="domain" description="Serine hydrolase" evidence="1">
    <location>
        <begin position="39"/>
        <end position="231"/>
    </location>
</feature>
<dbReference type="InterPro" id="IPR005645">
    <property type="entry name" value="FSH-like_dom"/>
</dbReference>
<proteinExistence type="predicted"/>
<dbReference type="SUPFAM" id="SSF53474">
    <property type="entry name" value="alpha/beta-Hydrolases"/>
    <property type="match status" value="1"/>
</dbReference>
<dbReference type="InterPro" id="IPR029058">
    <property type="entry name" value="AB_hydrolase_fold"/>
</dbReference>
<keyword evidence="3" id="KW-1185">Reference proteome</keyword>
<evidence type="ECO:0000259" key="1">
    <source>
        <dbReference type="Pfam" id="PF03959"/>
    </source>
</evidence>
<dbReference type="Gene3D" id="3.40.50.1820">
    <property type="entry name" value="alpha/beta hydrolase"/>
    <property type="match status" value="1"/>
</dbReference>
<gene>
    <name evidence="2" type="ORF">CEPIT_LOCUS29293</name>
</gene>
<dbReference type="PANTHER" id="PTHR22778:SF51">
    <property type="entry name" value="DIHYDROFOLATE REDUCTASE"/>
    <property type="match status" value="1"/>
</dbReference>
<dbReference type="EMBL" id="CAMAPF010000951">
    <property type="protein sequence ID" value="CAH9128719.1"/>
    <property type="molecule type" value="Genomic_DNA"/>
</dbReference>
<dbReference type="Pfam" id="PF03959">
    <property type="entry name" value="FSH1"/>
    <property type="match status" value="1"/>
</dbReference>
<protein>
    <recommendedName>
        <fullName evidence="1">Serine hydrolase domain-containing protein</fullName>
    </recommendedName>
</protein>
<name>A0AAV0EZT3_9ASTE</name>
<evidence type="ECO:0000313" key="3">
    <source>
        <dbReference type="Proteomes" id="UP001152523"/>
    </source>
</evidence>
<dbReference type="PANTHER" id="PTHR22778">
    <property type="entry name" value="OVARIAN CANCER GENE-2 PROTEIN-RELATED"/>
    <property type="match status" value="1"/>
</dbReference>
<evidence type="ECO:0000313" key="2">
    <source>
        <dbReference type="EMBL" id="CAH9128719.1"/>
    </source>
</evidence>
<comment type="caution">
    <text evidence="2">The sequence shown here is derived from an EMBL/GenBank/DDBJ whole genome shotgun (WGS) entry which is preliminary data.</text>
</comment>
<dbReference type="Proteomes" id="UP001152523">
    <property type="component" value="Unassembled WGS sequence"/>
</dbReference>